<accession>A0ABR1H1I9</accession>
<feature type="domain" description="AAA+ ATPase" evidence="5">
    <location>
        <begin position="880"/>
        <end position="1023"/>
    </location>
</feature>
<dbReference type="InterPro" id="IPR003959">
    <property type="entry name" value="ATPase_AAA_core"/>
</dbReference>
<feature type="compositionally biased region" description="Basic and acidic residues" evidence="4">
    <location>
        <begin position="611"/>
        <end position="626"/>
    </location>
</feature>
<feature type="compositionally biased region" description="Low complexity" evidence="4">
    <location>
        <begin position="266"/>
        <end position="286"/>
    </location>
</feature>
<feature type="domain" description="AAA+ ATPase" evidence="5">
    <location>
        <begin position="1176"/>
        <end position="1321"/>
    </location>
</feature>
<feature type="compositionally biased region" description="Polar residues" evidence="4">
    <location>
        <begin position="657"/>
        <end position="671"/>
    </location>
</feature>
<dbReference type="Gene3D" id="1.10.8.60">
    <property type="match status" value="2"/>
</dbReference>
<feature type="region of interest" description="Disordered" evidence="4">
    <location>
        <begin position="176"/>
        <end position="315"/>
    </location>
</feature>
<evidence type="ECO:0000256" key="4">
    <source>
        <dbReference type="SAM" id="MobiDB-lite"/>
    </source>
</evidence>
<dbReference type="Gene3D" id="3.40.50.300">
    <property type="entry name" value="P-loop containing nucleotide triphosphate hydrolases"/>
    <property type="match status" value="3"/>
</dbReference>
<organism evidence="6 7">
    <name type="scientific">Neonectria punicea</name>
    <dbReference type="NCBI Taxonomy" id="979145"/>
    <lineage>
        <taxon>Eukaryota</taxon>
        <taxon>Fungi</taxon>
        <taxon>Dikarya</taxon>
        <taxon>Ascomycota</taxon>
        <taxon>Pezizomycotina</taxon>
        <taxon>Sordariomycetes</taxon>
        <taxon>Hypocreomycetidae</taxon>
        <taxon>Hypocreales</taxon>
        <taxon>Nectriaceae</taxon>
        <taxon>Neonectria</taxon>
    </lineage>
</organism>
<evidence type="ECO:0000259" key="5">
    <source>
        <dbReference type="SMART" id="SM00382"/>
    </source>
</evidence>
<feature type="domain" description="AAA+ ATPase" evidence="5">
    <location>
        <begin position="368"/>
        <end position="507"/>
    </location>
</feature>
<keyword evidence="7" id="KW-1185">Reference proteome</keyword>
<feature type="compositionally biased region" description="Pro residues" evidence="4">
    <location>
        <begin position="177"/>
        <end position="197"/>
    </location>
</feature>
<dbReference type="SMART" id="SM00382">
    <property type="entry name" value="AAA"/>
    <property type="match status" value="3"/>
</dbReference>
<dbReference type="InterPro" id="IPR027417">
    <property type="entry name" value="P-loop_NTPase"/>
</dbReference>
<feature type="compositionally biased region" description="Basic and acidic residues" evidence="4">
    <location>
        <begin position="245"/>
        <end position="263"/>
    </location>
</feature>
<dbReference type="InterPro" id="IPR000641">
    <property type="entry name" value="CbxX/CfxQ"/>
</dbReference>
<reference evidence="6 7" key="1">
    <citation type="journal article" date="2025" name="Microbiol. Resour. Announc.">
        <title>Draft genome sequences for Neonectria magnoliae and Neonectria punicea, canker pathogens of Liriodendron tulipifera and Acer saccharum in West Virginia.</title>
        <authorList>
            <person name="Petronek H.M."/>
            <person name="Kasson M.T."/>
            <person name="Metheny A.M."/>
            <person name="Stauder C.M."/>
            <person name="Lovett B."/>
            <person name="Lynch S.C."/>
            <person name="Garnas J.R."/>
            <person name="Kasson L.R."/>
            <person name="Stajich J.E."/>
        </authorList>
    </citation>
    <scope>NUCLEOTIDE SEQUENCE [LARGE SCALE GENOMIC DNA]</scope>
    <source>
        <strain evidence="6 7">NRRL 64653</strain>
    </source>
</reference>
<dbReference type="Proteomes" id="UP001498476">
    <property type="component" value="Unassembled WGS sequence"/>
</dbReference>
<gene>
    <name evidence="6" type="ORF">QQX98_006275</name>
</gene>
<evidence type="ECO:0000256" key="3">
    <source>
        <dbReference type="ARBA" id="ARBA00022840"/>
    </source>
</evidence>
<protein>
    <recommendedName>
        <fullName evidence="5">AAA+ ATPase domain-containing protein</fullName>
    </recommendedName>
</protein>
<feature type="compositionally biased region" description="Acidic residues" evidence="4">
    <location>
        <begin position="583"/>
        <end position="597"/>
    </location>
</feature>
<evidence type="ECO:0000256" key="1">
    <source>
        <dbReference type="ARBA" id="ARBA00010378"/>
    </source>
</evidence>
<feature type="region of interest" description="Disordered" evidence="4">
    <location>
        <begin position="1"/>
        <end position="71"/>
    </location>
</feature>
<feature type="compositionally biased region" description="Pro residues" evidence="4">
    <location>
        <begin position="222"/>
        <end position="232"/>
    </location>
</feature>
<feature type="compositionally biased region" description="Polar residues" evidence="4">
    <location>
        <begin position="61"/>
        <end position="71"/>
    </location>
</feature>
<keyword evidence="3" id="KW-0067">ATP-binding</keyword>
<dbReference type="EMBL" id="JAZAVJ010000092">
    <property type="protein sequence ID" value="KAK7414950.1"/>
    <property type="molecule type" value="Genomic_DNA"/>
</dbReference>
<dbReference type="PRINTS" id="PR00819">
    <property type="entry name" value="CBXCFQXSUPER"/>
</dbReference>
<dbReference type="InterPro" id="IPR041627">
    <property type="entry name" value="AAA_lid_6"/>
</dbReference>
<evidence type="ECO:0000313" key="7">
    <source>
        <dbReference type="Proteomes" id="UP001498476"/>
    </source>
</evidence>
<feature type="compositionally biased region" description="Basic residues" evidence="4">
    <location>
        <begin position="566"/>
        <end position="578"/>
    </location>
</feature>
<dbReference type="PANTHER" id="PTHR43392:SF2">
    <property type="entry name" value="AAA-TYPE ATPASE FAMILY PROTEIN _ ANKYRIN REPEAT FAMILY PROTEIN"/>
    <property type="match status" value="1"/>
</dbReference>
<feature type="region of interest" description="Disordered" evidence="4">
    <location>
        <begin position="562"/>
        <end position="820"/>
    </location>
</feature>
<feature type="region of interest" description="Disordered" evidence="4">
    <location>
        <begin position="93"/>
        <end position="117"/>
    </location>
</feature>
<dbReference type="CDD" id="cd00009">
    <property type="entry name" value="AAA"/>
    <property type="match status" value="1"/>
</dbReference>
<evidence type="ECO:0000313" key="6">
    <source>
        <dbReference type="EMBL" id="KAK7414950.1"/>
    </source>
</evidence>
<dbReference type="InterPro" id="IPR003593">
    <property type="entry name" value="AAA+_ATPase"/>
</dbReference>
<dbReference type="InterPro" id="IPR050773">
    <property type="entry name" value="CbxX/CfxQ_RuBisCO_ESX"/>
</dbReference>
<proteinExistence type="inferred from homology"/>
<dbReference type="Pfam" id="PF17866">
    <property type="entry name" value="AAA_lid_6"/>
    <property type="match status" value="1"/>
</dbReference>
<feature type="compositionally biased region" description="Basic and acidic residues" evidence="4">
    <location>
        <begin position="1090"/>
        <end position="1102"/>
    </location>
</feature>
<dbReference type="Pfam" id="PF00004">
    <property type="entry name" value="AAA"/>
    <property type="match status" value="2"/>
</dbReference>
<name>A0ABR1H1I9_9HYPO</name>
<feature type="compositionally biased region" description="Polar residues" evidence="4">
    <location>
        <begin position="99"/>
        <end position="108"/>
    </location>
</feature>
<feature type="compositionally biased region" description="Basic and acidic residues" evidence="4">
    <location>
        <begin position="755"/>
        <end position="764"/>
    </location>
</feature>
<feature type="region of interest" description="Disordered" evidence="4">
    <location>
        <begin position="1090"/>
        <end position="1109"/>
    </location>
</feature>
<dbReference type="SUPFAM" id="SSF52540">
    <property type="entry name" value="P-loop containing nucleoside triphosphate hydrolases"/>
    <property type="match status" value="3"/>
</dbReference>
<comment type="caution">
    <text evidence="6">The sequence shown here is derived from an EMBL/GenBank/DDBJ whole genome shotgun (WGS) entry which is preliminary data.</text>
</comment>
<evidence type="ECO:0000256" key="2">
    <source>
        <dbReference type="ARBA" id="ARBA00022741"/>
    </source>
</evidence>
<feature type="compositionally biased region" description="Polar residues" evidence="4">
    <location>
        <begin position="767"/>
        <end position="777"/>
    </location>
</feature>
<sequence length="1433" mass="158491">MSPDAGESDRDDAPVASWAEPTTSLEGHLGLESPANSSTSPTDSKDLSADVDPASTLEAVSATTESAKTVSQSSMYNMQLVHVPRALATLHQKKRVLSQRPSSSTLPSNIPIYPGPGPDSLTQYGLPSPSGVVFLDGNWVELSPSVRSMPPQPAPGAWYFGTTANPPYMQYVQPQQQYPPLPQYGPPPMQYNPPPGPVQATRGMAPPPSWGFGNPTSRMPPGRMPPPGPPPQIIVHVSPDSDSESDSKEPPPHNPFDDSKSDDGASDSGSSDTSSSTGSTTSTKLDSMPHRPDIHLLPNGVDDTPDGSEDASPAAAEWERQKRELGDKNTALDQVMSMVGIEEVKAEFLKVKATIEAARARKGRLRRQGLNMALMGNPGTGKRTLAALYRDFLSESGVWPDVANGNVHYEMRTGSTLEPEDLHRELGRLVNGAFLFIDAIESLEKKHKRHLLNVLDWHADKLVVVLAGSPEGLTELLGSRPHGRWEFWRKLILPDYSDEQLRLILLRLIHHNSFQVADGVDNRSLLIVAKRVGQGRGSEGFGNVYDLVVAFEKMLDRHSIRMDKVRKTKPKKKENKKKAPAEESQDEEGESNAEEAEEDKKPEASDSVQPQDKKDADDEEQKKEDSPSGNGHVKTPGSPLLTMEEPQEAKVGDLQDGFQTGTSDPSLSTVEESQKSNDEKPENDDSQVTTEETPLLPREEAKEVGEEAGGDNDIQRQTKESSPVTEKVPASKAEEQTDENNQDGSPDSPLLAKESGSEFKKDGVQDYDNQNTQSSGIQPVPEEDIKASVEAGQDLEEDQKAKEEEAEDGSNQEKTQEPSVLTMEDILGPEPVDVRLHSAAWKELDSMAGLEGVKKAIGDLMDRAKVNYRRELAGKELLHTSLNRVFLGPPGTGKSTVARLYGQILADIGLVSINNVVVTTPGDFIGEYTGESEVKTVAILNSTIGQVLIIDDAHTFYQGTDRKSSHDTDDYRLGCLDMIVSQIHNKPGENRCVILVGYADIMEEMFRHVNPGLRRRFPLENAFRFKDYDDIELSHILRQRMAEEDITAEQPAMDVAAEVLRRMRDRPNFGNGGDVQNLLDLAKMRYMKRTEEERMGSTRPDNENTDNVDEDELSGAVVLEQQDFDPEWNRGTNASTRCSSLFEGLIGFEAIIDELQDYQRIAANMRLHGKDPRRRIPFTFVFRGPPGTGKTHTARIIGQIFYDMGFLSTNEVVECSASQLIAQWMGQTAPMVLNLLDRSLGKVLFIDEAYRLGTKGVRSSGGRSYEDEAVGELVDCLTKPRYFNKLIIVLAGYDQGMDSLMRSNPGLRGRFPTDIMFRPMTPRQCKEHLINLIHEDGIFIRDGPDTNEEDNKEVLLLFHKLALTPDWANARDVKTLAGIVVAEVYRRDPEDLKVEEDAPTNVDFDARFSITTRDLVECLNSLLRTRIRRTSIK</sequence>
<comment type="similarity">
    <text evidence="1">Belongs to the CbxX/CfxQ family.</text>
</comment>
<dbReference type="PANTHER" id="PTHR43392">
    <property type="entry name" value="AAA-TYPE ATPASE FAMILY PROTEIN / ANKYRIN REPEAT FAMILY PROTEIN"/>
    <property type="match status" value="1"/>
</dbReference>
<keyword evidence="2" id="KW-0547">Nucleotide-binding</keyword>